<keyword evidence="7 9" id="KW-0472">Membrane</keyword>
<evidence type="ECO:0000259" key="10">
    <source>
        <dbReference type="Pfam" id="PF04290"/>
    </source>
</evidence>
<evidence type="ECO:0000256" key="1">
    <source>
        <dbReference type="ARBA" id="ARBA00004429"/>
    </source>
</evidence>
<keyword evidence="4" id="KW-0997">Cell inner membrane</keyword>
<dbReference type="Pfam" id="PF04290">
    <property type="entry name" value="DctQ"/>
    <property type="match status" value="1"/>
</dbReference>
<gene>
    <name evidence="11" type="ORF">SAMN05192532_105202</name>
</gene>
<evidence type="ECO:0000256" key="9">
    <source>
        <dbReference type="SAM" id="Phobius"/>
    </source>
</evidence>
<dbReference type="OrthoDB" id="2085311at2"/>
<evidence type="ECO:0000256" key="8">
    <source>
        <dbReference type="ARBA" id="ARBA00038436"/>
    </source>
</evidence>
<evidence type="ECO:0000256" key="5">
    <source>
        <dbReference type="ARBA" id="ARBA00022692"/>
    </source>
</evidence>
<dbReference type="GO" id="GO:0015740">
    <property type="term" value="P:C4-dicarboxylate transport"/>
    <property type="evidence" value="ECO:0007669"/>
    <property type="project" value="TreeGrafter"/>
</dbReference>
<dbReference type="Proteomes" id="UP000199516">
    <property type="component" value="Unassembled WGS sequence"/>
</dbReference>
<keyword evidence="3" id="KW-1003">Cell membrane</keyword>
<evidence type="ECO:0000256" key="7">
    <source>
        <dbReference type="ARBA" id="ARBA00023136"/>
    </source>
</evidence>
<keyword evidence="2" id="KW-0813">Transport</keyword>
<name>A0A1I2E9A9_9BACI</name>
<evidence type="ECO:0000313" key="12">
    <source>
        <dbReference type="Proteomes" id="UP000199516"/>
    </source>
</evidence>
<sequence>MIKKASRALDISENLFASVAALLVIISTVSVIFEVFSRALFNVSYTWVHEINEYILLYIPFLTAAWLLRYNEHIVVDLIEEVIPSRLKFVLDMIVGIIGIFVCAVLVWFGMLATLDFFVNGVRSQTNLGVPQAYIAVIIPLGSLLFLFEFIRSLYQKISPKR</sequence>
<dbReference type="EMBL" id="FONT01000005">
    <property type="protein sequence ID" value="SFE89435.1"/>
    <property type="molecule type" value="Genomic_DNA"/>
</dbReference>
<evidence type="ECO:0000313" key="11">
    <source>
        <dbReference type="EMBL" id="SFE89435.1"/>
    </source>
</evidence>
<comment type="subcellular location">
    <subcellularLocation>
        <location evidence="1">Cell inner membrane</location>
        <topology evidence="1">Multi-pass membrane protein</topology>
    </subcellularLocation>
</comment>
<feature type="transmembrane region" description="Helical" evidence="9">
    <location>
        <begin position="89"/>
        <end position="113"/>
    </location>
</feature>
<dbReference type="GO" id="GO:0022857">
    <property type="term" value="F:transmembrane transporter activity"/>
    <property type="evidence" value="ECO:0007669"/>
    <property type="project" value="TreeGrafter"/>
</dbReference>
<keyword evidence="6 9" id="KW-1133">Transmembrane helix</keyword>
<evidence type="ECO:0000256" key="6">
    <source>
        <dbReference type="ARBA" id="ARBA00022989"/>
    </source>
</evidence>
<evidence type="ECO:0000256" key="4">
    <source>
        <dbReference type="ARBA" id="ARBA00022519"/>
    </source>
</evidence>
<reference evidence="11 12" key="1">
    <citation type="submission" date="2016-10" db="EMBL/GenBank/DDBJ databases">
        <authorList>
            <person name="de Groot N.N."/>
        </authorList>
    </citation>
    <scope>NUCLEOTIDE SEQUENCE [LARGE SCALE GENOMIC DNA]</scope>
    <source>
        <strain evidence="11 12">DSM 23995</strain>
    </source>
</reference>
<dbReference type="PANTHER" id="PTHR35011">
    <property type="entry name" value="2,3-DIKETO-L-GULONATE TRAP TRANSPORTER SMALL PERMEASE PROTEIN YIAM"/>
    <property type="match status" value="1"/>
</dbReference>
<evidence type="ECO:0000256" key="3">
    <source>
        <dbReference type="ARBA" id="ARBA00022475"/>
    </source>
</evidence>
<dbReference type="InterPro" id="IPR007387">
    <property type="entry name" value="TRAP_DctQ"/>
</dbReference>
<dbReference type="InterPro" id="IPR055348">
    <property type="entry name" value="DctQ"/>
</dbReference>
<dbReference type="AlphaFoldDB" id="A0A1I2E9A9"/>
<comment type="similarity">
    <text evidence="8">Belongs to the TRAP transporter small permease family.</text>
</comment>
<proteinExistence type="inferred from homology"/>
<dbReference type="RefSeq" id="WP_091662277.1">
    <property type="nucleotide sequence ID" value="NZ_FONT01000005.1"/>
</dbReference>
<accession>A0A1I2E9A9</accession>
<feature type="transmembrane region" description="Helical" evidence="9">
    <location>
        <begin position="133"/>
        <end position="155"/>
    </location>
</feature>
<evidence type="ECO:0000256" key="2">
    <source>
        <dbReference type="ARBA" id="ARBA00022448"/>
    </source>
</evidence>
<keyword evidence="12" id="KW-1185">Reference proteome</keyword>
<keyword evidence="5 9" id="KW-0812">Transmembrane</keyword>
<feature type="transmembrane region" description="Helical" evidence="9">
    <location>
        <begin position="15"/>
        <end position="36"/>
    </location>
</feature>
<dbReference type="STRING" id="930128.SAMN05192532_105202"/>
<dbReference type="PANTHER" id="PTHR35011:SF2">
    <property type="entry name" value="2,3-DIKETO-L-GULONATE TRAP TRANSPORTER SMALL PERMEASE PROTEIN YIAM"/>
    <property type="match status" value="1"/>
</dbReference>
<dbReference type="GO" id="GO:0005886">
    <property type="term" value="C:plasma membrane"/>
    <property type="evidence" value="ECO:0007669"/>
    <property type="project" value="UniProtKB-SubCell"/>
</dbReference>
<organism evidence="11 12">
    <name type="scientific">Alteribacillus iranensis</name>
    <dbReference type="NCBI Taxonomy" id="930128"/>
    <lineage>
        <taxon>Bacteria</taxon>
        <taxon>Bacillati</taxon>
        <taxon>Bacillota</taxon>
        <taxon>Bacilli</taxon>
        <taxon>Bacillales</taxon>
        <taxon>Bacillaceae</taxon>
        <taxon>Alteribacillus</taxon>
    </lineage>
</organism>
<feature type="domain" description="Tripartite ATP-independent periplasmic transporters DctQ component" evidence="10">
    <location>
        <begin position="28"/>
        <end position="158"/>
    </location>
</feature>
<protein>
    <submittedName>
        <fullName evidence="11">TRAP-type C4-dicarboxylate transport system, small permease component</fullName>
    </submittedName>
</protein>